<comment type="caution">
    <text evidence="2">The sequence shown here is derived from an EMBL/GenBank/DDBJ whole genome shotgun (WGS) entry which is preliminary data.</text>
</comment>
<accession>A0ABD2Y6U6</accession>
<dbReference type="EMBL" id="JBJUIK010000015">
    <property type="protein sequence ID" value="KAL3503218.1"/>
    <property type="molecule type" value="Genomic_DNA"/>
</dbReference>
<evidence type="ECO:0000313" key="3">
    <source>
        <dbReference type="Proteomes" id="UP001630127"/>
    </source>
</evidence>
<organism evidence="2 3">
    <name type="scientific">Cinchona calisaya</name>
    <dbReference type="NCBI Taxonomy" id="153742"/>
    <lineage>
        <taxon>Eukaryota</taxon>
        <taxon>Viridiplantae</taxon>
        <taxon>Streptophyta</taxon>
        <taxon>Embryophyta</taxon>
        <taxon>Tracheophyta</taxon>
        <taxon>Spermatophyta</taxon>
        <taxon>Magnoliopsida</taxon>
        <taxon>eudicotyledons</taxon>
        <taxon>Gunneridae</taxon>
        <taxon>Pentapetalae</taxon>
        <taxon>asterids</taxon>
        <taxon>lamiids</taxon>
        <taxon>Gentianales</taxon>
        <taxon>Rubiaceae</taxon>
        <taxon>Cinchonoideae</taxon>
        <taxon>Cinchoneae</taxon>
        <taxon>Cinchona</taxon>
    </lineage>
</organism>
<feature type="compositionally biased region" description="Basic and acidic residues" evidence="1">
    <location>
        <begin position="128"/>
        <end position="139"/>
    </location>
</feature>
<dbReference type="AlphaFoldDB" id="A0ABD2Y6U6"/>
<proteinExistence type="predicted"/>
<feature type="compositionally biased region" description="Acidic residues" evidence="1">
    <location>
        <begin position="140"/>
        <end position="153"/>
    </location>
</feature>
<reference evidence="2 3" key="1">
    <citation type="submission" date="2024-11" db="EMBL/GenBank/DDBJ databases">
        <title>A near-complete genome assembly of Cinchona calisaya.</title>
        <authorList>
            <person name="Lian D.C."/>
            <person name="Zhao X.W."/>
            <person name="Wei L."/>
        </authorList>
    </citation>
    <scope>NUCLEOTIDE SEQUENCE [LARGE SCALE GENOMIC DNA]</scope>
    <source>
        <tissue evidence="2">Nenye</tissue>
    </source>
</reference>
<evidence type="ECO:0000313" key="2">
    <source>
        <dbReference type="EMBL" id="KAL3503218.1"/>
    </source>
</evidence>
<keyword evidence="3" id="KW-1185">Reference proteome</keyword>
<sequence length="153" mass="17164">MATSKLLTFTKNNKAALKTLIHRHLLRPTTPSITQLLKPLTPEDHQIPNLSKKNPVAAEDTNNIHSFPPFKGMNFPGLESNRSGILQARVDSDGSLGFESDIDLTDSDGDFGFDFGRHDPDEDDDFDVEVKKKTRNPRDFDEDCMFSEPEESS</sequence>
<protein>
    <submittedName>
        <fullName evidence="2">Uncharacterized protein</fullName>
    </submittedName>
</protein>
<evidence type="ECO:0000256" key="1">
    <source>
        <dbReference type="SAM" id="MobiDB-lite"/>
    </source>
</evidence>
<feature type="region of interest" description="Disordered" evidence="1">
    <location>
        <begin position="109"/>
        <end position="153"/>
    </location>
</feature>
<name>A0ABD2Y6U6_9GENT</name>
<gene>
    <name evidence="2" type="ORF">ACH5RR_037667</name>
</gene>
<dbReference type="Proteomes" id="UP001630127">
    <property type="component" value="Unassembled WGS sequence"/>
</dbReference>